<evidence type="ECO:0000313" key="1">
    <source>
        <dbReference type="EMBL" id="KAH6929273.1"/>
    </source>
</evidence>
<protein>
    <submittedName>
        <fullName evidence="1">Uncharacterized protein</fullName>
    </submittedName>
</protein>
<keyword evidence="2" id="KW-1185">Reference proteome</keyword>
<dbReference type="Proteomes" id="UP000821845">
    <property type="component" value="Chromosome 6"/>
</dbReference>
<organism evidence="1 2">
    <name type="scientific">Hyalomma asiaticum</name>
    <name type="common">Tick</name>
    <dbReference type="NCBI Taxonomy" id="266040"/>
    <lineage>
        <taxon>Eukaryota</taxon>
        <taxon>Metazoa</taxon>
        <taxon>Ecdysozoa</taxon>
        <taxon>Arthropoda</taxon>
        <taxon>Chelicerata</taxon>
        <taxon>Arachnida</taxon>
        <taxon>Acari</taxon>
        <taxon>Parasitiformes</taxon>
        <taxon>Ixodida</taxon>
        <taxon>Ixodoidea</taxon>
        <taxon>Ixodidae</taxon>
        <taxon>Hyalomminae</taxon>
        <taxon>Hyalomma</taxon>
    </lineage>
</organism>
<proteinExistence type="predicted"/>
<name>A0ACB7S3D6_HYAAI</name>
<evidence type="ECO:0000313" key="2">
    <source>
        <dbReference type="Proteomes" id="UP000821845"/>
    </source>
</evidence>
<comment type="caution">
    <text evidence="1">The sequence shown here is derived from an EMBL/GenBank/DDBJ whole genome shotgun (WGS) entry which is preliminary data.</text>
</comment>
<sequence>MAVPQSKKQKFLSLEQKVEILTVAAAGRKKGIIAQEYGILPSLLSTILKSEVSILKALASGTCAQCKKTTQPAYEELDKAVYAWLCETRTKNIPISGSMIQQKALNYACILGISENFKASAERHEIVGKVLCEESTSADCDAHHLDGNVRLTTLS</sequence>
<accession>A0ACB7S3D6</accession>
<reference evidence="1" key="1">
    <citation type="submission" date="2020-05" db="EMBL/GenBank/DDBJ databases">
        <title>Large-scale comparative analyses of tick genomes elucidate their genetic diversity and vector capacities.</title>
        <authorList>
            <person name="Jia N."/>
            <person name="Wang J."/>
            <person name="Shi W."/>
            <person name="Du L."/>
            <person name="Sun Y."/>
            <person name="Zhan W."/>
            <person name="Jiang J."/>
            <person name="Wang Q."/>
            <person name="Zhang B."/>
            <person name="Ji P."/>
            <person name="Sakyi L.B."/>
            <person name="Cui X."/>
            <person name="Yuan T."/>
            <person name="Jiang B."/>
            <person name="Yang W."/>
            <person name="Lam T.T.-Y."/>
            <person name="Chang Q."/>
            <person name="Ding S."/>
            <person name="Wang X."/>
            <person name="Zhu J."/>
            <person name="Ruan X."/>
            <person name="Zhao L."/>
            <person name="Wei J."/>
            <person name="Que T."/>
            <person name="Du C."/>
            <person name="Cheng J."/>
            <person name="Dai P."/>
            <person name="Han X."/>
            <person name="Huang E."/>
            <person name="Gao Y."/>
            <person name="Liu J."/>
            <person name="Shao H."/>
            <person name="Ye R."/>
            <person name="Li L."/>
            <person name="Wei W."/>
            <person name="Wang X."/>
            <person name="Wang C."/>
            <person name="Yang T."/>
            <person name="Huo Q."/>
            <person name="Li W."/>
            <person name="Guo W."/>
            <person name="Chen H."/>
            <person name="Zhou L."/>
            <person name="Ni X."/>
            <person name="Tian J."/>
            <person name="Zhou Y."/>
            <person name="Sheng Y."/>
            <person name="Liu T."/>
            <person name="Pan Y."/>
            <person name="Xia L."/>
            <person name="Li J."/>
            <person name="Zhao F."/>
            <person name="Cao W."/>
        </authorList>
    </citation>
    <scope>NUCLEOTIDE SEQUENCE</scope>
    <source>
        <strain evidence="1">Hyas-2018</strain>
    </source>
</reference>
<gene>
    <name evidence="1" type="ORF">HPB50_025932</name>
</gene>
<dbReference type="EMBL" id="CM023486">
    <property type="protein sequence ID" value="KAH6929273.1"/>
    <property type="molecule type" value="Genomic_DNA"/>
</dbReference>